<comment type="caution">
    <text evidence="1">The sequence shown here is derived from an EMBL/GenBank/DDBJ whole genome shotgun (WGS) entry which is preliminary data.</text>
</comment>
<keyword evidence="2" id="KW-1185">Reference proteome</keyword>
<accession>A0AAN6YI15</accession>
<reference evidence="1" key="2">
    <citation type="submission" date="2023-05" db="EMBL/GenBank/DDBJ databases">
        <authorList>
            <consortium name="Lawrence Berkeley National Laboratory"/>
            <person name="Steindorff A."/>
            <person name="Hensen N."/>
            <person name="Bonometti L."/>
            <person name="Westerberg I."/>
            <person name="Brannstrom I.O."/>
            <person name="Guillou S."/>
            <person name="Cros-Aarteil S."/>
            <person name="Calhoun S."/>
            <person name="Haridas S."/>
            <person name="Kuo A."/>
            <person name="Mondo S."/>
            <person name="Pangilinan J."/>
            <person name="Riley R."/>
            <person name="Labutti K."/>
            <person name="Andreopoulos B."/>
            <person name="Lipzen A."/>
            <person name="Chen C."/>
            <person name="Yanf M."/>
            <person name="Daum C."/>
            <person name="Ng V."/>
            <person name="Clum A."/>
            <person name="Ohm R."/>
            <person name="Martin F."/>
            <person name="Silar P."/>
            <person name="Natvig D."/>
            <person name="Lalanne C."/>
            <person name="Gautier V."/>
            <person name="Ament-Velasquez S.L."/>
            <person name="Kruys A."/>
            <person name="Hutchinson M.I."/>
            <person name="Powell A.J."/>
            <person name="Barry K."/>
            <person name="Miller A.N."/>
            <person name="Grigoriev I.V."/>
            <person name="Debuchy R."/>
            <person name="Gladieux P."/>
            <person name="Thoren M.H."/>
            <person name="Johannesson H."/>
        </authorList>
    </citation>
    <scope>NUCLEOTIDE SEQUENCE</scope>
    <source>
        <strain evidence="1">PSN293</strain>
    </source>
</reference>
<dbReference type="InterPro" id="IPR036291">
    <property type="entry name" value="NAD(P)-bd_dom_sf"/>
</dbReference>
<gene>
    <name evidence="1" type="ORF">QBC37DRAFT_369056</name>
</gene>
<name>A0AAN6YI15_9PEZI</name>
<sequence>MTLLDCPPRRLPRRFVPEPLPPAGTFDGQTVFIVGGTGSIGLAAAVHFANLGASVIIT</sequence>
<reference evidence="1" key="1">
    <citation type="journal article" date="2023" name="Mol. Phylogenet. Evol.">
        <title>Genome-scale phylogeny and comparative genomics of the fungal order Sordariales.</title>
        <authorList>
            <person name="Hensen N."/>
            <person name="Bonometti L."/>
            <person name="Westerberg I."/>
            <person name="Brannstrom I.O."/>
            <person name="Guillou S."/>
            <person name="Cros-Aarteil S."/>
            <person name="Calhoun S."/>
            <person name="Haridas S."/>
            <person name="Kuo A."/>
            <person name="Mondo S."/>
            <person name="Pangilinan J."/>
            <person name="Riley R."/>
            <person name="LaButti K."/>
            <person name="Andreopoulos B."/>
            <person name="Lipzen A."/>
            <person name="Chen C."/>
            <person name="Yan M."/>
            <person name="Daum C."/>
            <person name="Ng V."/>
            <person name="Clum A."/>
            <person name="Steindorff A."/>
            <person name="Ohm R.A."/>
            <person name="Martin F."/>
            <person name="Silar P."/>
            <person name="Natvig D.O."/>
            <person name="Lalanne C."/>
            <person name="Gautier V."/>
            <person name="Ament-Velasquez S.L."/>
            <person name="Kruys A."/>
            <person name="Hutchinson M.I."/>
            <person name="Powell A.J."/>
            <person name="Barry K."/>
            <person name="Miller A.N."/>
            <person name="Grigoriev I.V."/>
            <person name="Debuchy R."/>
            <person name="Gladieux P."/>
            <person name="Hiltunen Thoren M."/>
            <person name="Johannesson H."/>
        </authorList>
    </citation>
    <scope>NUCLEOTIDE SEQUENCE</scope>
    <source>
        <strain evidence="1">PSN293</strain>
    </source>
</reference>
<protein>
    <submittedName>
        <fullName evidence="1">Uncharacterized protein</fullName>
    </submittedName>
</protein>
<dbReference type="AlphaFoldDB" id="A0AAN6YI15"/>
<evidence type="ECO:0000313" key="1">
    <source>
        <dbReference type="EMBL" id="KAK4218446.1"/>
    </source>
</evidence>
<dbReference type="Proteomes" id="UP001301769">
    <property type="component" value="Unassembled WGS sequence"/>
</dbReference>
<dbReference type="Gene3D" id="3.40.50.720">
    <property type="entry name" value="NAD(P)-binding Rossmann-like Domain"/>
    <property type="match status" value="1"/>
</dbReference>
<evidence type="ECO:0000313" key="2">
    <source>
        <dbReference type="Proteomes" id="UP001301769"/>
    </source>
</evidence>
<dbReference type="SUPFAM" id="SSF51735">
    <property type="entry name" value="NAD(P)-binding Rossmann-fold domains"/>
    <property type="match status" value="1"/>
</dbReference>
<proteinExistence type="predicted"/>
<dbReference type="EMBL" id="MU858053">
    <property type="protein sequence ID" value="KAK4218446.1"/>
    <property type="molecule type" value="Genomic_DNA"/>
</dbReference>
<organism evidence="1 2">
    <name type="scientific">Rhypophila decipiens</name>
    <dbReference type="NCBI Taxonomy" id="261697"/>
    <lineage>
        <taxon>Eukaryota</taxon>
        <taxon>Fungi</taxon>
        <taxon>Dikarya</taxon>
        <taxon>Ascomycota</taxon>
        <taxon>Pezizomycotina</taxon>
        <taxon>Sordariomycetes</taxon>
        <taxon>Sordariomycetidae</taxon>
        <taxon>Sordariales</taxon>
        <taxon>Naviculisporaceae</taxon>
        <taxon>Rhypophila</taxon>
    </lineage>
</organism>